<sequence length="240" mass="25135">MSEDNDKKPTDAPTPEPAASADTAPAKTEAAAEKPAAPRGDRRAPERRDDNRGGGNRGGGDRRGGGPGGRRDGGRGRRDEEEDDGMVEKVVFINRCAKVVKGGRRFSFSALVVAGDLNGKVGFGFGKANEVAECIKKASEIAKRSLEKMDLDGDSIPHETYAEFGGGKVLLRPASPGTGVIAGGGVRAVCEAVGIKDVLGKSLGSNNHANVVKATLKALSELRNRDEIYALRGKKKSKAI</sequence>
<reference evidence="12" key="2">
    <citation type="submission" date="2020-09" db="EMBL/GenBank/DDBJ databases">
        <authorList>
            <person name="Sun Q."/>
            <person name="Kim S."/>
        </authorList>
    </citation>
    <scope>NUCLEOTIDE SEQUENCE</scope>
    <source>
        <strain evidence="12">KCTC 12988</strain>
    </source>
</reference>
<evidence type="ECO:0000256" key="3">
    <source>
        <dbReference type="ARBA" id="ARBA00022730"/>
    </source>
</evidence>
<dbReference type="InterPro" id="IPR020568">
    <property type="entry name" value="Ribosomal_Su5_D2-typ_SF"/>
</dbReference>
<dbReference type="GO" id="GO:0005737">
    <property type="term" value="C:cytoplasm"/>
    <property type="evidence" value="ECO:0007669"/>
    <property type="project" value="UniProtKB-ARBA"/>
</dbReference>
<dbReference type="HAMAP" id="MF_01307_B">
    <property type="entry name" value="Ribosomal_uS5_B"/>
    <property type="match status" value="1"/>
</dbReference>
<evidence type="ECO:0000256" key="2">
    <source>
        <dbReference type="ARBA" id="ARBA00008945"/>
    </source>
</evidence>
<dbReference type="AlphaFoldDB" id="A0A918WF00"/>
<keyword evidence="6 8" id="KW-0687">Ribonucleoprotein</keyword>
<evidence type="ECO:0000256" key="6">
    <source>
        <dbReference type="ARBA" id="ARBA00023274"/>
    </source>
</evidence>
<protein>
    <recommendedName>
        <fullName evidence="7 8">Small ribosomal subunit protein uS5</fullName>
    </recommendedName>
</protein>
<dbReference type="GO" id="GO:0019843">
    <property type="term" value="F:rRNA binding"/>
    <property type="evidence" value="ECO:0007669"/>
    <property type="project" value="UniProtKB-UniRule"/>
</dbReference>
<evidence type="ECO:0000256" key="1">
    <source>
        <dbReference type="ARBA" id="ARBA00003093"/>
    </source>
</evidence>
<evidence type="ECO:0000256" key="10">
    <source>
        <dbReference type="SAM" id="MobiDB-lite"/>
    </source>
</evidence>
<feature type="compositionally biased region" description="Basic and acidic residues" evidence="10">
    <location>
        <begin position="39"/>
        <end position="52"/>
    </location>
</feature>
<comment type="caution">
    <text evidence="12">The sequence shown here is derived from an EMBL/GenBank/DDBJ whole genome shotgun (WGS) entry which is preliminary data.</text>
</comment>
<comment type="function">
    <text evidence="8">With S4 and S12 plays an important role in translational accuracy.</text>
</comment>
<feature type="domain" description="S5 DRBM" evidence="11">
    <location>
        <begin position="86"/>
        <end position="149"/>
    </location>
</feature>
<evidence type="ECO:0000313" key="13">
    <source>
        <dbReference type="Proteomes" id="UP000644507"/>
    </source>
</evidence>
<keyword evidence="3 8" id="KW-0699">rRNA-binding</keyword>
<feature type="compositionally biased region" description="Basic and acidic residues" evidence="10">
    <location>
        <begin position="1"/>
        <end position="10"/>
    </location>
</feature>
<dbReference type="GO" id="GO:0006412">
    <property type="term" value="P:translation"/>
    <property type="evidence" value="ECO:0007669"/>
    <property type="project" value="UniProtKB-UniRule"/>
</dbReference>
<dbReference type="PROSITE" id="PS50881">
    <property type="entry name" value="S5_DSRBD"/>
    <property type="match status" value="1"/>
</dbReference>
<dbReference type="NCBIfam" id="TIGR01021">
    <property type="entry name" value="rpsE_bact"/>
    <property type="match status" value="1"/>
</dbReference>
<feature type="compositionally biased region" description="Basic and acidic residues" evidence="10">
    <location>
        <begin position="59"/>
        <end position="79"/>
    </location>
</feature>
<evidence type="ECO:0000256" key="7">
    <source>
        <dbReference type="ARBA" id="ARBA00035255"/>
    </source>
</evidence>
<dbReference type="Pfam" id="PF03719">
    <property type="entry name" value="Ribosomal_S5_C"/>
    <property type="match status" value="1"/>
</dbReference>
<comment type="function">
    <text evidence="1 8">Located at the back of the 30S subunit body where it stabilizes the conformation of the head with respect to the body.</text>
</comment>
<proteinExistence type="inferred from homology"/>
<organism evidence="12 13">
    <name type="scientific">Roseibacillus persicicus</name>
    <dbReference type="NCBI Taxonomy" id="454148"/>
    <lineage>
        <taxon>Bacteria</taxon>
        <taxon>Pseudomonadati</taxon>
        <taxon>Verrucomicrobiota</taxon>
        <taxon>Verrucomicrobiia</taxon>
        <taxon>Verrucomicrobiales</taxon>
        <taxon>Verrucomicrobiaceae</taxon>
        <taxon>Roseibacillus</taxon>
    </lineage>
</organism>
<dbReference type="FunFam" id="3.30.160.20:FF:000001">
    <property type="entry name" value="30S ribosomal protein S5"/>
    <property type="match status" value="1"/>
</dbReference>
<gene>
    <name evidence="8" type="primary">rpsE</name>
    <name evidence="12" type="ORF">GCM10007100_07780</name>
</gene>
<evidence type="ECO:0000256" key="8">
    <source>
        <dbReference type="HAMAP-Rule" id="MF_01307"/>
    </source>
</evidence>
<keyword evidence="13" id="KW-1185">Reference proteome</keyword>
<dbReference type="InterPro" id="IPR000851">
    <property type="entry name" value="Ribosomal_uS5"/>
</dbReference>
<dbReference type="InterPro" id="IPR014721">
    <property type="entry name" value="Ribsml_uS5_D2-typ_fold_subgr"/>
</dbReference>
<dbReference type="FunFam" id="3.30.230.10:FF:000002">
    <property type="entry name" value="30S ribosomal protein S5"/>
    <property type="match status" value="1"/>
</dbReference>
<dbReference type="EMBL" id="BMXI01000002">
    <property type="protein sequence ID" value="GHC44917.1"/>
    <property type="molecule type" value="Genomic_DNA"/>
</dbReference>
<dbReference type="Gene3D" id="3.30.230.10">
    <property type="match status" value="1"/>
</dbReference>
<name>A0A918WF00_9BACT</name>
<dbReference type="RefSeq" id="WP_189567512.1">
    <property type="nucleotide sequence ID" value="NZ_BMXI01000002.1"/>
</dbReference>
<dbReference type="PANTHER" id="PTHR48277:SF1">
    <property type="entry name" value="MITOCHONDRIAL RIBOSOMAL PROTEIN S5"/>
    <property type="match status" value="1"/>
</dbReference>
<dbReference type="InterPro" id="IPR013810">
    <property type="entry name" value="Ribosomal_uS5_N"/>
</dbReference>
<evidence type="ECO:0000256" key="5">
    <source>
        <dbReference type="ARBA" id="ARBA00022980"/>
    </source>
</evidence>
<dbReference type="Gene3D" id="3.30.160.20">
    <property type="match status" value="1"/>
</dbReference>
<accession>A0A918WF00</accession>
<comment type="domain">
    <text evidence="8">The N-terminal domain interacts with the head of the 30S subunit; the C-terminal domain interacts with the body and contacts protein S4. The interaction surface between S4 and S5 is involved in control of translational fidelity.</text>
</comment>
<keyword evidence="5 8" id="KW-0689">Ribosomal protein</keyword>
<dbReference type="PANTHER" id="PTHR48277">
    <property type="entry name" value="MITOCHONDRIAL RIBOSOMAL PROTEIN S5"/>
    <property type="match status" value="1"/>
</dbReference>
<feature type="region of interest" description="Disordered" evidence="10">
    <location>
        <begin position="1"/>
        <end position="83"/>
    </location>
</feature>
<dbReference type="GO" id="GO:0015935">
    <property type="term" value="C:small ribosomal subunit"/>
    <property type="evidence" value="ECO:0007669"/>
    <property type="project" value="InterPro"/>
</dbReference>
<dbReference type="InterPro" id="IPR005324">
    <property type="entry name" value="Ribosomal_uS5_C"/>
</dbReference>
<comment type="similarity">
    <text evidence="2 8 9">Belongs to the universal ribosomal protein uS5 family.</text>
</comment>
<dbReference type="GO" id="GO:0042254">
    <property type="term" value="P:ribosome biogenesis"/>
    <property type="evidence" value="ECO:0007669"/>
    <property type="project" value="UniProtKB-ARBA"/>
</dbReference>
<dbReference type="InterPro" id="IPR005712">
    <property type="entry name" value="Ribosomal_uS5_bac-type"/>
</dbReference>
<dbReference type="Proteomes" id="UP000644507">
    <property type="component" value="Unassembled WGS sequence"/>
</dbReference>
<keyword evidence="4 8" id="KW-0694">RNA-binding</keyword>
<dbReference type="Pfam" id="PF00333">
    <property type="entry name" value="Ribosomal_S5"/>
    <property type="match status" value="1"/>
</dbReference>
<comment type="subunit">
    <text evidence="8">Part of the 30S ribosomal subunit. Contacts proteins S4 and S8.</text>
</comment>
<reference evidence="12" key="1">
    <citation type="journal article" date="2014" name="Int. J. Syst. Evol. Microbiol.">
        <title>Complete genome sequence of Corynebacterium casei LMG S-19264T (=DSM 44701T), isolated from a smear-ripened cheese.</title>
        <authorList>
            <consortium name="US DOE Joint Genome Institute (JGI-PGF)"/>
            <person name="Walter F."/>
            <person name="Albersmeier A."/>
            <person name="Kalinowski J."/>
            <person name="Ruckert C."/>
        </authorList>
    </citation>
    <scope>NUCLEOTIDE SEQUENCE</scope>
    <source>
        <strain evidence="12">KCTC 12988</strain>
    </source>
</reference>
<feature type="compositionally biased region" description="Low complexity" evidence="10">
    <location>
        <begin position="11"/>
        <end position="38"/>
    </location>
</feature>
<evidence type="ECO:0000256" key="9">
    <source>
        <dbReference type="RuleBase" id="RU003823"/>
    </source>
</evidence>
<evidence type="ECO:0000256" key="4">
    <source>
        <dbReference type="ARBA" id="ARBA00022884"/>
    </source>
</evidence>
<dbReference type="GO" id="GO:0003735">
    <property type="term" value="F:structural constituent of ribosome"/>
    <property type="evidence" value="ECO:0007669"/>
    <property type="project" value="UniProtKB-UniRule"/>
</dbReference>
<dbReference type="SUPFAM" id="SSF54768">
    <property type="entry name" value="dsRNA-binding domain-like"/>
    <property type="match status" value="1"/>
</dbReference>
<evidence type="ECO:0000259" key="11">
    <source>
        <dbReference type="PROSITE" id="PS50881"/>
    </source>
</evidence>
<evidence type="ECO:0000313" key="12">
    <source>
        <dbReference type="EMBL" id="GHC44917.1"/>
    </source>
</evidence>
<dbReference type="SUPFAM" id="SSF54211">
    <property type="entry name" value="Ribosomal protein S5 domain 2-like"/>
    <property type="match status" value="1"/>
</dbReference>